<dbReference type="SUPFAM" id="SSF47661">
    <property type="entry name" value="t-snare proteins"/>
    <property type="match status" value="1"/>
</dbReference>
<dbReference type="InterPro" id="IPR010989">
    <property type="entry name" value="SNARE"/>
</dbReference>
<feature type="domain" description="T-SNARE coiled-coil homology" evidence="7">
    <location>
        <begin position="225"/>
        <end position="287"/>
    </location>
</feature>
<dbReference type="InterPro" id="IPR045242">
    <property type="entry name" value="Syntaxin"/>
</dbReference>
<dbReference type="SMART" id="SM00397">
    <property type="entry name" value="t_SNARE"/>
    <property type="match status" value="1"/>
</dbReference>
<dbReference type="EMBL" id="JAOPGA020001054">
    <property type="protein sequence ID" value="KAL0484589.1"/>
    <property type="molecule type" value="Genomic_DNA"/>
</dbReference>
<keyword evidence="4 6" id="KW-1133">Transmembrane helix</keyword>
<proteinExistence type="inferred from homology"/>
<dbReference type="PANTHER" id="PTHR19957:SF307">
    <property type="entry name" value="PROTEIN SSO1-RELATED"/>
    <property type="match status" value="1"/>
</dbReference>
<evidence type="ECO:0000313" key="8">
    <source>
        <dbReference type="EMBL" id="KAL0484589.1"/>
    </source>
</evidence>
<dbReference type="GO" id="GO:0005886">
    <property type="term" value="C:plasma membrane"/>
    <property type="evidence" value="ECO:0007669"/>
    <property type="project" value="TreeGrafter"/>
</dbReference>
<dbReference type="Proteomes" id="UP001431209">
    <property type="component" value="Unassembled WGS sequence"/>
</dbReference>
<evidence type="ECO:0000256" key="4">
    <source>
        <dbReference type="ARBA" id="ARBA00022989"/>
    </source>
</evidence>
<keyword evidence="5 6" id="KW-0472">Membrane</keyword>
<dbReference type="Pfam" id="PF05739">
    <property type="entry name" value="SNARE"/>
    <property type="match status" value="1"/>
</dbReference>
<dbReference type="GO" id="GO:0048278">
    <property type="term" value="P:vesicle docking"/>
    <property type="evidence" value="ECO:0007669"/>
    <property type="project" value="TreeGrafter"/>
</dbReference>
<dbReference type="Gene3D" id="1.20.5.110">
    <property type="match status" value="1"/>
</dbReference>
<dbReference type="SMART" id="SM00503">
    <property type="entry name" value="SynN"/>
    <property type="match status" value="1"/>
</dbReference>
<evidence type="ECO:0000259" key="7">
    <source>
        <dbReference type="PROSITE" id="PS50192"/>
    </source>
</evidence>
<dbReference type="CDD" id="cd15848">
    <property type="entry name" value="SNARE_syntaxin1-like"/>
    <property type="match status" value="1"/>
</dbReference>
<evidence type="ECO:0000256" key="5">
    <source>
        <dbReference type="ARBA" id="ARBA00023136"/>
    </source>
</evidence>
<evidence type="ECO:0000256" key="2">
    <source>
        <dbReference type="ARBA" id="ARBA00009063"/>
    </source>
</evidence>
<dbReference type="AlphaFoldDB" id="A0AAW2Z6P9"/>
<organism evidence="8 9">
    <name type="scientific">Acrasis kona</name>
    <dbReference type="NCBI Taxonomy" id="1008807"/>
    <lineage>
        <taxon>Eukaryota</taxon>
        <taxon>Discoba</taxon>
        <taxon>Heterolobosea</taxon>
        <taxon>Tetramitia</taxon>
        <taxon>Eutetramitia</taxon>
        <taxon>Acrasidae</taxon>
        <taxon>Acrasis</taxon>
    </lineage>
</organism>
<dbReference type="InterPro" id="IPR000727">
    <property type="entry name" value="T_SNARE_dom"/>
</dbReference>
<protein>
    <submittedName>
        <fullName evidence="8">t-SNARE family protein</fullName>
    </submittedName>
</protein>
<feature type="transmembrane region" description="Helical" evidence="6">
    <location>
        <begin position="296"/>
        <end position="320"/>
    </location>
</feature>
<evidence type="ECO:0000256" key="3">
    <source>
        <dbReference type="ARBA" id="ARBA00022692"/>
    </source>
</evidence>
<accession>A0AAW2Z6P9</accession>
<dbReference type="Gene3D" id="1.20.58.70">
    <property type="match status" value="1"/>
</dbReference>
<dbReference type="GO" id="GO:0012505">
    <property type="term" value="C:endomembrane system"/>
    <property type="evidence" value="ECO:0007669"/>
    <property type="project" value="TreeGrafter"/>
</dbReference>
<sequence>MKSRLDELKYYAADKSTSSPGAASPKNDELVIDMALPSTDLVIDMNGTNEMGMQMEQYYKEVESIEQLLLVTKTLMEKLKKVQVEALNTVSTENQAYTKSQVRTLTNEAAGKIQLIKDQLCSMDEVTQELRDSEGSSAVVRIREQQHANLTRQFAELVNQYKYAQEEYQIAYKARMKRTLKIVNQDVTDQQVDELLTKQEINPQDVFQSQLRLTSSQKHTLDATYQEVYETHQEILELDRGMREIKQLFIDLATLMREQEDLMDNVAHNVTKANNYVDKGIKNTKTARKYQKKSRWLYCAILGVIILAILAGGVVLSIVLGSLKAADKI</sequence>
<dbReference type="GO" id="GO:0006887">
    <property type="term" value="P:exocytosis"/>
    <property type="evidence" value="ECO:0007669"/>
    <property type="project" value="TreeGrafter"/>
</dbReference>
<dbReference type="GO" id="GO:0006906">
    <property type="term" value="P:vesicle fusion"/>
    <property type="evidence" value="ECO:0007669"/>
    <property type="project" value="TreeGrafter"/>
</dbReference>
<dbReference type="PROSITE" id="PS50192">
    <property type="entry name" value="T_SNARE"/>
    <property type="match status" value="1"/>
</dbReference>
<comment type="caution">
    <text evidence="8">The sequence shown here is derived from an EMBL/GenBank/DDBJ whole genome shotgun (WGS) entry which is preliminary data.</text>
</comment>
<dbReference type="InterPro" id="IPR006011">
    <property type="entry name" value="Syntaxin_N"/>
</dbReference>
<dbReference type="Pfam" id="PF00804">
    <property type="entry name" value="Syntaxin"/>
    <property type="match status" value="1"/>
</dbReference>
<name>A0AAW2Z6P9_9EUKA</name>
<comment type="subcellular location">
    <subcellularLocation>
        <location evidence="1">Membrane</location>
        <topology evidence="1">Single-pass type IV membrane protein</topology>
    </subcellularLocation>
</comment>
<evidence type="ECO:0000256" key="1">
    <source>
        <dbReference type="ARBA" id="ARBA00004211"/>
    </source>
</evidence>
<keyword evidence="3 6" id="KW-0812">Transmembrane</keyword>
<dbReference type="GO" id="GO:0005484">
    <property type="term" value="F:SNAP receptor activity"/>
    <property type="evidence" value="ECO:0007669"/>
    <property type="project" value="TreeGrafter"/>
</dbReference>
<reference evidence="8 9" key="1">
    <citation type="submission" date="2024-03" db="EMBL/GenBank/DDBJ databases">
        <title>The Acrasis kona genome and developmental transcriptomes reveal deep origins of eukaryotic multicellular pathways.</title>
        <authorList>
            <person name="Sheikh S."/>
            <person name="Fu C.-J."/>
            <person name="Brown M.W."/>
            <person name="Baldauf S.L."/>
        </authorList>
    </citation>
    <scope>NUCLEOTIDE SEQUENCE [LARGE SCALE GENOMIC DNA]</scope>
    <source>
        <strain evidence="8 9">ATCC MYA-3509</strain>
    </source>
</reference>
<dbReference type="GO" id="GO:0031201">
    <property type="term" value="C:SNARE complex"/>
    <property type="evidence" value="ECO:0007669"/>
    <property type="project" value="TreeGrafter"/>
</dbReference>
<keyword evidence="9" id="KW-1185">Reference proteome</keyword>
<evidence type="ECO:0000313" key="9">
    <source>
        <dbReference type="Proteomes" id="UP001431209"/>
    </source>
</evidence>
<dbReference type="GO" id="GO:0000149">
    <property type="term" value="F:SNARE binding"/>
    <property type="evidence" value="ECO:0007669"/>
    <property type="project" value="TreeGrafter"/>
</dbReference>
<comment type="similarity">
    <text evidence="2">Belongs to the syntaxin family.</text>
</comment>
<evidence type="ECO:0000256" key="6">
    <source>
        <dbReference type="SAM" id="Phobius"/>
    </source>
</evidence>
<dbReference type="GO" id="GO:0006886">
    <property type="term" value="P:intracellular protein transport"/>
    <property type="evidence" value="ECO:0007669"/>
    <property type="project" value="TreeGrafter"/>
</dbReference>
<dbReference type="PANTHER" id="PTHR19957">
    <property type="entry name" value="SYNTAXIN"/>
    <property type="match status" value="1"/>
</dbReference>
<gene>
    <name evidence="8" type="ORF">AKO1_011627</name>
</gene>